<feature type="compositionally biased region" description="Basic and acidic residues" evidence="1">
    <location>
        <begin position="21"/>
        <end position="34"/>
    </location>
</feature>
<feature type="region of interest" description="Disordered" evidence="1">
    <location>
        <begin position="1"/>
        <end position="45"/>
    </location>
</feature>
<name>C5NNT4_ORYSI</name>
<dbReference type="EMBL" id="AB458444">
    <property type="protein sequence ID" value="BAH80023.1"/>
    <property type="molecule type" value="Genomic_DNA"/>
</dbReference>
<protein>
    <submittedName>
        <fullName evidence="2">Uncharacterized protein</fullName>
    </submittedName>
</protein>
<accession>C5NNT4</accession>
<dbReference type="AlphaFoldDB" id="C5NNT4"/>
<evidence type="ECO:0000256" key="1">
    <source>
        <dbReference type="SAM" id="MobiDB-lite"/>
    </source>
</evidence>
<reference evidence="2" key="3">
    <citation type="journal article" date="2012" name="Nature">
        <title>The protein kinase Pstol1 from traditional rice confers tolerance of phosphorus deficiency.</title>
        <authorList>
            <person name="Gamuyao R."/>
            <person name="Chin J.H."/>
            <person name="Pariasca-Tanaka J."/>
            <person name="Pesaresi P."/>
            <person name="Catausan S."/>
            <person name="Dalid C."/>
            <person name="Slamet-Loedin I."/>
            <person name="Tecson-Mendoza E.M."/>
            <person name="Wissuwa M."/>
            <person name="Heuer S."/>
        </authorList>
    </citation>
    <scope>NUCLEOTIDE SEQUENCE</scope>
</reference>
<gene>
    <name evidence="2" type="primary">OsPupK34-1</name>
</gene>
<proteinExistence type="predicted"/>
<reference evidence="2" key="2">
    <citation type="journal article" date="2011" name="Plant Physiol.">
        <title>Developing rice with high yield under phosphorus deficiency: Pup1 sequence to application.</title>
        <authorList>
            <person name="Chin J.H."/>
            <person name="Gamuyao R."/>
            <person name="Dalid C."/>
            <person name="Bustamam M."/>
            <person name="Prasetiyono J."/>
            <person name="Moeljopawiro S."/>
            <person name="Wissuwa M."/>
            <person name="Heuer S."/>
        </authorList>
    </citation>
    <scope>NUCLEOTIDE SEQUENCE</scope>
</reference>
<organism evidence="2">
    <name type="scientific">Oryza sativa subsp. indica</name>
    <name type="common">Rice</name>
    <dbReference type="NCBI Taxonomy" id="39946"/>
    <lineage>
        <taxon>Eukaryota</taxon>
        <taxon>Viridiplantae</taxon>
        <taxon>Streptophyta</taxon>
        <taxon>Embryophyta</taxon>
        <taxon>Tracheophyta</taxon>
        <taxon>Spermatophyta</taxon>
        <taxon>Magnoliopsida</taxon>
        <taxon>Liliopsida</taxon>
        <taxon>Poales</taxon>
        <taxon>Poaceae</taxon>
        <taxon>BOP clade</taxon>
        <taxon>Oryzoideae</taxon>
        <taxon>Oryzeae</taxon>
        <taxon>Oryzinae</taxon>
        <taxon>Oryza</taxon>
        <taxon>Oryza sativa</taxon>
    </lineage>
</organism>
<sequence length="45" mass="4624">MLACGSKRGDVVEGAEVVDGDGAREEEAVNKDEDTGGIWEGADGE</sequence>
<reference evidence="2" key="1">
    <citation type="journal article" date="2009" name="Plant Biotechnol. J.">
        <title>Comparative sequence analyses of the major quantitative trait locus phosphorus uptake 1 (Pup1) reveal a complex genetic structure.</title>
        <authorList>
            <person name="Heuer S."/>
            <person name="Lu X."/>
            <person name="Chin J.H."/>
            <person name="Pariasca-Tanaka J."/>
            <person name="Kanamori H."/>
            <person name="Matsumoto T."/>
            <person name="De Leon T."/>
            <person name="Ulat V.J."/>
            <person name="Ismail A.M."/>
            <person name="Yano M."/>
            <person name="Wissuwa M."/>
        </authorList>
    </citation>
    <scope>NUCLEOTIDE SEQUENCE</scope>
</reference>
<evidence type="ECO:0000313" key="2">
    <source>
        <dbReference type="EMBL" id="BAH80023.1"/>
    </source>
</evidence>